<dbReference type="Gene3D" id="2.60.120.260">
    <property type="entry name" value="Galactose-binding domain-like"/>
    <property type="match status" value="1"/>
</dbReference>
<reference evidence="1 2" key="1">
    <citation type="submission" date="2012-02" db="EMBL/GenBank/DDBJ databases">
        <title>The Genome Sequence of Bacteroides finegoldii CL09T03C10.</title>
        <authorList>
            <consortium name="The Broad Institute Genome Sequencing Platform"/>
            <person name="Earl A."/>
            <person name="Ward D."/>
            <person name="Feldgarden M."/>
            <person name="Gevers D."/>
            <person name="Zitomersky N.L."/>
            <person name="Coyne M.J."/>
            <person name="Comstock L.E."/>
            <person name="Young S.K."/>
            <person name="Zeng Q."/>
            <person name="Gargeya S."/>
            <person name="Fitzgerald M."/>
            <person name="Haas B."/>
            <person name="Abouelleil A."/>
            <person name="Alvarado L."/>
            <person name="Arachchi H.M."/>
            <person name="Berlin A."/>
            <person name="Chapman S.B."/>
            <person name="Gearin G."/>
            <person name="Goldberg J."/>
            <person name="Griggs A."/>
            <person name="Gujja S."/>
            <person name="Hansen M."/>
            <person name="Heiman D."/>
            <person name="Howarth C."/>
            <person name="Larimer J."/>
            <person name="Lui A."/>
            <person name="MacDonald P.J.P."/>
            <person name="McCowen C."/>
            <person name="Montmayeur A."/>
            <person name="Murphy C."/>
            <person name="Neiman D."/>
            <person name="Pearson M."/>
            <person name="Priest M."/>
            <person name="Roberts A."/>
            <person name="Saif S."/>
            <person name="Shea T."/>
            <person name="Sisk P."/>
            <person name="Stolte C."/>
            <person name="Sykes S."/>
            <person name="Wortman J."/>
            <person name="Nusbaum C."/>
            <person name="Birren B."/>
        </authorList>
    </citation>
    <scope>NUCLEOTIDE SEQUENCE [LARGE SCALE GENOMIC DNA]</scope>
    <source>
        <strain evidence="1 2">CL09T03C10</strain>
    </source>
</reference>
<name>K5CBP6_9BACE</name>
<accession>K5CBP6</accession>
<evidence type="ECO:0000313" key="2">
    <source>
        <dbReference type="Proteomes" id="UP000007995"/>
    </source>
</evidence>
<dbReference type="OrthoDB" id="9086561at2"/>
<dbReference type="EMBL" id="AGXW01000009">
    <property type="protein sequence ID" value="EKJ90469.1"/>
    <property type="molecule type" value="Genomic_DNA"/>
</dbReference>
<dbReference type="Gene3D" id="3.20.20.70">
    <property type="entry name" value="Aldolase class I"/>
    <property type="match status" value="1"/>
</dbReference>
<protein>
    <submittedName>
        <fullName evidence="1">Uncharacterized protein</fullName>
    </submittedName>
</protein>
<comment type="caution">
    <text evidence="1">The sequence shown here is derived from an EMBL/GenBank/DDBJ whole genome shotgun (WGS) entry which is preliminary data.</text>
</comment>
<evidence type="ECO:0000313" key="1">
    <source>
        <dbReference type="EMBL" id="EKJ90469.1"/>
    </source>
</evidence>
<proteinExistence type="predicted"/>
<gene>
    <name evidence="1" type="ORF">HMPREF1057_02504</name>
</gene>
<dbReference type="InterPro" id="IPR013785">
    <property type="entry name" value="Aldolase_TIM"/>
</dbReference>
<dbReference type="HOGENOM" id="CLU_339718_0_0_10"/>
<dbReference type="PROSITE" id="PS51257">
    <property type="entry name" value="PROKAR_LIPOPROTEIN"/>
    <property type="match status" value="1"/>
</dbReference>
<dbReference type="AlphaFoldDB" id="K5CBP6"/>
<dbReference type="Proteomes" id="UP000007995">
    <property type="component" value="Unassembled WGS sequence"/>
</dbReference>
<dbReference type="RefSeq" id="WP_007763677.1">
    <property type="nucleotide sequence ID" value="NZ_AKBZ01000007.1"/>
</dbReference>
<sequence length="836" mass="95303">MKTSDIKRFTMLLFTIMLFITACSDDNIRPPYLEEEVGPTPKEFVIYDAMSYKDKPDLTSDMISKIRLIYEGFLLTDGELDMKKITTQISLTKMSNYQAVSTDIEAWYSTKKGEDIKDGLKIVFDAFKKEIPHCTVGNYGVPVSDLNVFRFNRTESEEKLIELWKQHSEKRCPAAEVSDVLYPSLYIMTPDVNQWLKDLKTTVEYIKERFPGKKIVGYIWPQYYNLKSNPDYMKFIPAEKWDKILEGCYQYLDGAIIWSNGKDEDGQTDVAWNDPKVQAMYNTTKTFIERHKANIKLDKSESSDDDGGSEPTEFYVYGALNFQNTPASLLNYGIQPISVVSEANVSEAEKQDGIYPPSIDRIQNLATNATHPVCISISTWHVDRSTNNSAMMSRFQTVHDTFKDVNSKVTIGYRGVGPTSLTSLRVTSYTQSDFQRNDSWQRYAVEPMRGIREYADVLYPEVTIINDDLETWKQDCSTVLREAKWNNPNKKIFACIMTNYFNKTGNIPEDYEPFADAYKPIKEATWLNALEYLYRRCDGIVIIGNCQKDDPIEYSENLGIMKATKTFYENHKNIIDKTLPEEEEKPVTNNLITNGGFEDKIEPSSIDPVVHTNKLVRPLRLSGFFDTTAQKTFPTADGSVTVPDNVWFHRCNNNSWFWFTYIDDISTAYAGGGTPISHSGNKSVVIYTAANADAAKYSSHANNLEHLQGVAQRLSLDNSKKYKLQFFCYRPDLVWGTTNVAANINHAEKIVVGIVSSTGANVNTDYTYEKVITLEKTEGWKEYNITFDLPDIIKKNPGKSFEKCAIFFNIVPEIDSAQKTLKTLVNLDDITLTETK</sequence>
<organism evidence="1 2">
    <name type="scientific">Bacteroides finegoldii CL09T03C10</name>
    <dbReference type="NCBI Taxonomy" id="997888"/>
    <lineage>
        <taxon>Bacteria</taxon>
        <taxon>Pseudomonadati</taxon>
        <taxon>Bacteroidota</taxon>
        <taxon>Bacteroidia</taxon>
        <taxon>Bacteroidales</taxon>
        <taxon>Bacteroidaceae</taxon>
        <taxon>Bacteroides</taxon>
    </lineage>
</organism>